<keyword evidence="1" id="KW-0328">Glycosyltransferase</keyword>
<dbReference type="PANTHER" id="PTHR45947">
    <property type="entry name" value="SULFOQUINOVOSYL TRANSFERASE SQD2"/>
    <property type="match status" value="1"/>
</dbReference>
<proteinExistence type="predicted"/>
<dbReference type="GO" id="GO:0008610">
    <property type="term" value="P:lipid biosynthetic process"/>
    <property type="evidence" value="ECO:0007669"/>
    <property type="project" value="UniProtKB-ARBA"/>
</dbReference>
<dbReference type="Proteomes" id="UP000192366">
    <property type="component" value="Unassembled WGS sequence"/>
</dbReference>
<dbReference type="GO" id="GO:1903509">
    <property type="term" value="P:liposaccharide metabolic process"/>
    <property type="evidence" value="ECO:0007669"/>
    <property type="project" value="UniProtKB-ARBA"/>
</dbReference>
<evidence type="ECO:0000259" key="3">
    <source>
        <dbReference type="Pfam" id="PF00534"/>
    </source>
</evidence>
<evidence type="ECO:0000313" key="5">
    <source>
        <dbReference type="EMBL" id="ORA06757.1"/>
    </source>
</evidence>
<dbReference type="InterPro" id="IPR050194">
    <property type="entry name" value="Glycosyltransferase_grp1"/>
</dbReference>
<dbReference type="GO" id="GO:0016757">
    <property type="term" value="F:glycosyltransferase activity"/>
    <property type="evidence" value="ECO:0007669"/>
    <property type="project" value="UniProtKB-KW"/>
</dbReference>
<protein>
    <recommendedName>
        <fullName evidence="7">Glycosyl transferase family 1</fullName>
    </recommendedName>
</protein>
<dbReference type="SUPFAM" id="SSF53756">
    <property type="entry name" value="UDP-Glycosyltransferase/glycogen phosphorylase"/>
    <property type="match status" value="1"/>
</dbReference>
<dbReference type="EMBL" id="MVHJ01000002">
    <property type="protein sequence ID" value="ORA06757.1"/>
    <property type="molecule type" value="Genomic_DNA"/>
</dbReference>
<feature type="domain" description="Glycosyltransferase subfamily 4-like N-terminal" evidence="4">
    <location>
        <begin position="19"/>
        <end position="173"/>
    </location>
</feature>
<keyword evidence="6" id="KW-1185">Reference proteome</keyword>
<keyword evidence="2" id="KW-0808">Transferase</keyword>
<feature type="domain" description="Glycosyl transferase family 1" evidence="3">
    <location>
        <begin position="187"/>
        <end position="317"/>
    </location>
</feature>
<evidence type="ECO:0000256" key="1">
    <source>
        <dbReference type="ARBA" id="ARBA00022676"/>
    </source>
</evidence>
<dbReference type="GO" id="GO:1901137">
    <property type="term" value="P:carbohydrate derivative biosynthetic process"/>
    <property type="evidence" value="ECO:0007669"/>
    <property type="project" value="UniProtKB-ARBA"/>
</dbReference>
<evidence type="ECO:0000313" key="6">
    <source>
        <dbReference type="Proteomes" id="UP000192366"/>
    </source>
</evidence>
<gene>
    <name evidence="5" type="ORF">BST17_03725</name>
</gene>
<name>A0A1W9Z3C7_MYCBA</name>
<reference evidence="5 6" key="1">
    <citation type="submission" date="2017-02" db="EMBL/GenBank/DDBJ databases">
        <title>The new phylogeny of genus Mycobacterium.</title>
        <authorList>
            <person name="Tortoli E."/>
            <person name="Trovato A."/>
            <person name="Cirillo D.M."/>
        </authorList>
    </citation>
    <scope>NUCLEOTIDE SEQUENCE [LARGE SCALE GENOMIC DNA]</scope>
    <source>
        <strain evidence="5 6">DSM 45578</strain>
    </source>
</reference>
<dbReference type="RefSeq" id="WP_083055570.1">
    <property type="nucleotide sequence ID" value="NZ_JACKVM010000008.1"/>
</dbReference>
<dbReference type="AlphaFoldDB" id="A0A1W9Z3C7"/>
<dbReference type="Pfam" id="PF00534">
    <property type="entry name" value="Glycos_transf_1"/>
    <property type="match status" value="1"/>
</dbReference>
<dbReference type="PANTHER" id="PTHR45947:SF13">
    <property type="entry name" value="TRANSFERASE"/>
    <property type="match status" value="1"/>
</dbReference>
<dbReference type="InterPro" id="IPR028098">
    <property type="entry name" value="Glyco_trans_4-like_N"/>
</dbReference>
<evidence type="ECO:0008006" key="7">
    <source>
        <dbReference type="Google" id="ProtNLM"/>
    </source>
</evidence>
<sequence>MRIVVIGPSRNPVCQPYAGGQERFTAMLAAGLHDRGHWVEMWARHGTDPSLADRVHVMPDTPALSQIASSDPNLPEPDFLSDQVAYLAVMRDLLSRNDFDIVLNQSLHQLPLALSTVLPIPTVTTLHTPPFPWMEVGAWLAGSSSHMVAVSAALREQWATLDRVQVIANGVDPGVFAFGGGGDALAWAGRLIPDKGADIAIRAARHAGVGLRLAGPIGVGDWFHEVIAPRLGDGVEYVGAVDDSGLAELYGSSLATLVTPRWEEPFCLVAAESQMCGTPVVGLRRGGLPEVVLGSGGVLVDPGPGAAGRLAAAVETVAATDRRLVAESARAHLTHDLTVDNYEKLLSAAKRSNGLEVPMMRASHGCMGGFDG</sequence>
<dbReference type="InterPro" id="IPR001296">
    <property type="entry name" value="Glyco_trans_1"/>
</dbReference>
<dbReference type="Gene3D" id="3.40.50.2000">
    <property type="entry name" value="Glycogen Phosphorylase B"/>
    <property type="match status" value="2"/>
</dbReference>
<organism evidence="5 6">
    <name type="scientific">Mycolicibacterium bacteremicum</name>
    <name type="common">Mycobacterium bacteremicum</name>
    <dbReference type="NCBI Taxonomy" id="564198"/>
    <lineage>
        <taxon>Bacteria</taxon>
        <taxon>Bacillati</taxon>
        <taxon>Actinomycetota</taxon>
        <taxon>Actinomycetes</taxon>
        <taxon>Mycobacteriales</taxon>
        <taxon>Mycobacteriaceae</taxon>
        <taxon>Mycolicibacterium</taxon>
    </lineage>
</organism>
<accession>A0A1W9Z3C7</accession>
<evidence type="ECO:0000256" key="2">
    <source>
        <dbReference type="ARBA" id="ARBA00022679"/>
    </source>
</evidence>
<comment type="caution">
    <text evidence="5">The sequence shown here is derived from an EMBL/GenBank/DDBJ whole genome shotgun (WGS) entry which is preliminary data.</text>
</comment>
<evidence type="ECO:0000259" key="4">
    <source>
        <dbReference type="Pfam" id="PF13439"/>
    </source>
</evidence>
<dbReference type="OrthoDB" id="9809227at2"/>
<dbReference type="Pfam" id="PF13439">
    <property type="entry name" value="Glyco_transf_4"/>
    <property type="match status" value="1"/>
</dbReference>
<dbReference type="STRING" id="564198.BST17_03725"/>